<dbReference type="PANTHER" id="PTHR47506:SF3">
    <property type="entry name" value="HTH-TYPE TRANSCRIPTIONAL REGULATOR LMRA"/>
    <property type="match status" value="1"/>
</dbReference>
<dbReference type="Gene3D" id="1.10.357.10">
    <property type="entry name" value="Tetracycline Repressor, domain 2"/>
    <property type="match status" value="1"/>
</dbReference>
<protein>
    <submittedName>
        <fullName evidence="6">TetR/AcrR family transcriptional regulator</fullName>
    </submittedName>
</protein>
<dbReference type="Pfam" id="PF00440">
    <property type="entry name" value="TetR_N"/>
    <property type="match status" value="1"/>
</dbReference>
<keyword evidence="1" id="KW-0805">Transcription regulation</keyword>
<dbReference type="InterPro" id="IPR009057">
    <property type="entry name" value="Homeodomain-like_sf"/>
</dbReference>
<dbReference type="KEGG" id="nyu:D7D52_27035"/>
<sequence>MTAGPRARLIASTITTVQEHGVHAAGLNELLKRSNASRNSLYQHFPSGKGELVATAARLVSRMVYSHVSRMADALPGAPALAGWVDELLAFWRGQLETSDFRAGSFMMAAALDELDPTLQSAAGQAFSEWTARLADGLVAAGIERSTACSLSGFILSVIEGAIVQSRALKSVLPFTDAGTQLTVLLRHHLPNRG</sequence>
<reference evidence="6 7" key="1">
    <citation type="submission" date="2018-09" db="EMBL/GenBank/DDBJ databases">
        <title>Nocardia yunnanensis sp. nov., an actinomycete isolated from a soil sample.</title>
        <authorList>
            <person name="Zhang J."/>
        </authorList>
    </citation>
    <scope>NUCLEOTIDE SEQUENCE [LARGE SCALE GENOMIC DNA]</scope>
    <source>
        <strain evidence="6 7">CFHS0054</strain>
    </source>
</reference>
<dbReference type="SUPFAM" id="SSF46689">
    <property type="entry name" value="Homeodomain-like"/>
    <property type="match status" value="1"/>
</dbReference>
<keyword evidence="3" id="KW-0804">Transcription</keyword>
<dbReference type="PANTHER" id="PTHR47506">
    <property type="entry name" value="TRANSCRIPTIONAL REGULATORY PROTEIN"/>
    <property type="match status" value="1"/>
</dbReference>
<dbReference type="Pfam" id="PF21993">
    <property type="entry name" value="TetR_C_13_2"/>
    <property type="match status" value="1"/>
</dbReference>
<evidence type="ECO:0000256" key="1">
    <source>
        <dbReference type="ARBA" id="ARBA00023015"/>
    </source>
</evidence>
<evidence type="ECO:0000256" key="4">
    <source>
        <dbReference type="PROSITE-ProRule" id="PRU00335"/>
    </source>
</evidence>
<dbReference type="GO" id="GO:0003677">
    <property type="term" value="F:DNA binding"/>
    <property type="evidence" value="ECO:0007669"/>
    <property type="project" value="UniProtKB-UniRule"/>
</dbReference>
<feature type="DNA-binding region" description="H-T-H motif" evidence="4">
    <location>
        <begin position="26"/>
        <end position="45"/>
    </location>
</feature>
<evidence type="ECO:0000256" key="3">
    <source>
        <dbReference type="ARBA" id="ARBA00023163"/>
    </source>
</evidence>
<dbReference type="RefSeq" id="WP_120740774.1">
    <property type="nucleotide sequence ID" value="NZ_CP032568.1"/>
</dbReference>
<dbReference type="InterPro" id="IPR001647">
    <property type="entry name" value="HTH_TetR"/>
</dbReference>
<proteinExistence type="predicted"/>
<evidence type="ECO:0000259" key="5">
    <source>
        <dbReference type="PROSITE" id="PS50977"/>
    </source>
</evidence>
<feature type="domain" description="HTH tetR-type" evidence="5">
    <location>
        <begin position="3"/>
        <end position="63"/>
    </location>
</feature>
<accession>A0A386ZH55</accession>
<evidence type="ECO:0000313" key="7">
    <source>
        <dbReference type="Proteomes" id="UP000267164"/>
    </source>
</evidence>
<organism evidence="6 7">
    <name type="scientific">Nocardia yunnanensis</name>
    <dbReference type="NCBI Taxonomy" id="2382165"/>
    <lineage>
        <taxon>Bacteria</taxon>
        <taxon>Bacillati</taxon>
        <taxon>Actinomycetota</taxon>
        <taxon>Actinomycetes</taxon>
        <taxon>Mycobacteriales</taxon>
        <taxon>Nocardiaceae</taxon>
        <taxon>Nocardia</taxon>
    </lineage>
</organism>
<keyword evidence="7" id="KW-1185">Reference proteome</keyword>
<keyword evidence="2 4" id="KW-0238">DNA-binding</keyword>
<dbReference type="EMBL" id="CP032568">
    <property type="protein sequence ID" value="AYF76857.1"/>
    <property type="molecule type" value="Genomic_DNA"/>
</dbReference>
<name>A0A386ZH55_9NOCA</name>
<dbReference type="InterPro" id="IPR036271">
    <property type="entry name" value="Tet_transcr_reg_TetR-rel_C_sf"/>
</dbReference>
<gene>
    <name evidence="6" type="ORF">D7D52_27035</name>
</gene>
<dbReference type="Proteomes" id="UP000267164">
    <property type="component" value="Chromosome"/>
</dbReference>
<dbReference type="OrthoDB" id="4567939at2"/>
<dbReference type="PROSITE" id="PS50977">
    <property type="entry name" value="HTH_TETR_2"/>
    <property type="match status" value="1"/>
</dbReference>
<dbReference type="SUPFAM" id="SSF48498">
    <property type="entry name" value="Tetracyclin repressor-like, C-terminal domain"/>
    <property type="match status" value="1"/>
</dbReference>
<dbReference type="InterPro" id="IPR054156">
    <property type="entry name" value="YxaF_TetR_C"/>
</dbReference>
<dbReference type="AlphaFoldDB" id="A0A386ZH55"/>
<evidence type="ECO:0000256" key="2">
    <source>
        <dbReference type="ARBA" id="ARBA00023125"/>
    </source>
</evidence>
<evidence type="ECO:0000313" key="6">
    <source>
        <dbReference type="EMBL" id="AYF76857.1"/>
    </source>
</evidence>